<feature type="transmembrane region" description="Helical" evidence="1">
    <location>
        <begin position="24"/>
        <end position="43"/>
    </location>
</feature>
<evidence type="ECO:0000256" key="1">
    <source>
        <dbReference type="SAM" id="Phobius"/>
    </source>
</evidence>
<dbReference type="EMBL" id="JAHESE010000066">
    <property type="protein sequence ID" value="MBT1712409.1"/>
    <property type="molecule type" value="Genomic_DNA"/>
</dbReference>
<evidence type="ECO:0000313" key="3">
    <source>
        <dbReference type="Proteomes" id="UP001319080"/>
    </source>
</evidence>
<gene>
    <name evidence="2" type="ORF">KK062_29475</name>
</gene>
<name>A0AAP2GTN2_9BACT</name>
<feature type="transmembrane region" description="Helical" evidence="1">
    <location>
        <begin position="80"/>
        <end position="98"/>
    </location>
</feature>
<proteinExistence type="predicted"/>
<sequence length="175" mass="20360">HAGHLFMQMEHLDISVYGYTAFNWLYGIALAAVIEFIILIFIINGYRNTGKFYAVVSFFLNAFYYDYWFETIQNATLVNIKLTSISFLICLVHSLSVWQLSELFFKRLAGEKEKVVEHWCPECEAGPFPISGRWTGMFRRHINLPGKARKTAFLRQKPMKLNSINCNPNNYEELA</sequence>
<dbReference type="Proteomes" id="UP001319080">
    <property type="component" value="Unassembled WGS sequence"/>
</dbReference>
<dbReference type="RefSeq" id="WP_254087973.1">
    <property type="nucleotide sequence ID" value="NZ_JAHESE010000066.1"/>
</dbReference>
<protein>
    <submittedName>
        <fullName evidence="2">Uncharacterized protein</fullName>
    </submittedName>
</protein>
<keyword evidence="1" id="KW-0812">Transmembrane</keyword>
<comment type="caution">
    <text evidence="2">The sequence shown here is derived from an EMBL/GenBank/DDBJ whole genome shotgun (WGS) entry which is preliminary data.</text>
</comment>
<feature type="transmembrane region" description="Helical" evidence="1">
    <location>
        <begin position="50"/>
        <end position="68"/>
    </location>
</feature>
<reference evidence="2 3" key="1">
    <citation type="submission" date="2021-05" db="EMBL/GenBank/DDBJ databases">
        <title>A Polyphasic approach of four new species of the genus Ohtaekwangia: Ohtaekwangia histidinii sp. nov., Ohtaekwangia cretensis sp. nov., Ohtaekwangia indiensis sp. nov., Ohtaekwangia reichenbachii sp. nov. from diverse environment.</title>
        <authorList>
            <person name="Octaviana S."/>
        </authorList>
    </citation>
    <scope>NUCLEOTIDE SEQUENCE [LARGE SCALE GENOMIC DNA]</scope>
    <source>
        <strain evidence="2 3">PWU5</strain>
    </source>
</reference>
<accession>A0AAP2GTN2</accession>
<keyword evidence="1" id="KW-1133">Transmembrane helix</keyword>
<keyword evidence="1" id="KW-0472">Membrane</keyword>
<feature type="non-terminal residue" evidence="2">
    <location>
        <position position="1"/>
    </location>
</feature>
<evidence type="ECO:0000313" key="2">
    <source>
        <dbReference type="EMBL" id="MBT1712409.1"/>
    </source>
</evidence>
<keyword evidence="3" id="KW-1185">Reference proteome</keyword>
<organism evidence="2 3">
    <name type="scientific">Dawidia cretensis</name>
    <dbReference type="NCBI Taxonomy" id="2782350"/>
    <lineage>
        <taxon>Bacteria</taxon>
        <taxon>Pseudomonadati</taxon>
        <taxon>Bacteroidota</taxon>
        <taxon>Cytophagia</taxon>
        <taxon>Cytophagales</taxon>
        <taxon>Chryseotaleaceae</taxon>
        <taxon>Dawidia</taxon>
    </lineage>
</organism>
<dbReference type="AlphaFoldDB" id="A0AAP2GTN2"/>